<reference evidence="3" key="1">
    <citation type="journal article" date="2005" name="Nature">
        <title>The map-based sequence of the rice genome.</title>
        <authorList>
            <consortium name="International rice genome sequencing project (IRGSP)"/>
            <person name="Matsumoto T."/>
            <person name="Wu J."/>
            <person name="Kanamori H."/>
            <person name="Katayose Y."/>
            <person name="Fujisawa M."/>
            <person name="Namiki N."/>
            <person name="Mizuno H."/>
            <person name="Yamamoto K."/>
            <person name="Antonio B.A."/>
            <person name="Baba T."/>
            <person name="Sakata K."/>
            <person name="Nagamura Y."/>
            <person name="Aoki H."/>
            <person name="Arikawa K."/>
            <person name="Arita K."/>
            <person name="Bito T."/>
            <person name="Chiden Y."/>
            <person name="Fujitsuka N."/>
            <person name="Fukunaka R."/>
            <person name="Hamada M."/>
            <person name="Harada C."/>
            <person name="Hayashi A."/>
            <person name="Hijishita S."/>
            <person name="Honda M."/>
            <person name="Hosokawa S."/>
            <person name="Ichikawa Y."/>
            <person name="Idonuma A."/>
            <person name="Iijima M."/>
            <person name="Ikeda M."/>
            <person name="Ikeno M."/>
            <person name="Ito K."/>
            <person name="Ito S."/>
            <person name="Ito T."/>
            <person name="Ito Y."/>
            <person name="Ito Y."/>
            <person name="Iwabuchi A."/>
            <person name="Kamiya K."/>
            <person name="Karasawa W."/>
            <person name="Kurita K."/>
            <person name="Katagiri S."/>
            <person name="Kikuta A."/>
            <person name="Kobayashi H."/>
            <person name="Kobayashi N."/>
            <person name="Machita K."/>
            <person name="Maehara T."/>
            <person name="Masukawa M."/>
            <person name="Mizubayashi T."/>
            <person name="Mukai Y."/>
            <person name="Nagasaki H."/>
            <person name="Nagata Y."/>
            <person name="Naito S."/>
            <person name="Nakashima M."/>
            <person name="Nakama Y."/>
            <person name="Nakamichi Y."/>
            <person name="Nakamura M."/>
            <person name="Meguro A."/>
            <person name="Negishi M."/>
            <person name="Ohta I."/>
            <person name="Ohta T."/>
            <person name="Okamoto M."/>
            <person name="Ono N."/>
            <person name="Saji S."/>
            <person name="Sakaguchi M."/>
            <person name="Sakai K."/>
            <person name="Shibata M."/>
            <person name="Shimokawa T."/>
            <person name="Song J."/>
            <person name="Takazaki Y."/>
            <person name="Terasawa K."/>
            <person name="Tsugane M."/>
            <person name="Tsuji K."/>
            <person name="Ueda S."/>
            <person name="Waki K."/>
            <person name="Yamagata H."/>
            <person name="Yamamoto M."/>
            <person name="Yamamoto S."/>
            <person name="Yamane H."/>
            <person name="Yoshiki S."/>
            <person name="Yoshihara R."/>
            <person name="Yukawa K."/>
            <person name="Zhong H."/>
            <person name="Yano M."/>
            <person name="Yuan Q."/>
            <person name="Ouyang S."/>
            <person name="Liu J."/>
            <person name="Jones K.M."/>
            <person name="Gansberger K."/>
            <person name="Moffat K."/>
            <person name="Hill J."/>
            <person name="Bera J."/>
            <person name="Fadrosh D."/>
            <person name="Jin S."/>
            <person name="Johri S."/>
            <person name="Kim M."/>
            <person name="Overton L."/>
            <person name="Reardon M."/>
            <person name="Tsitrin T."/>
            <person name="Vuong H."/>
            <person name="Weaver B."/>
            <person name="Ciecko A."/>
            <person name="Tallon L."/>
            <person name="Jackson J."/>
            <person name="Pai G."/>
            <person name="Aken S.V."/>
            <person name="Utterback T."/>
            <person name="Reidmuller S."/>
            <person name="Feldblyum T."/>
            <person name="Hsiao J."/>
            <person name="Zismann V."/>
            <person name="Iobst S."/>
            <person name="de Vazeille A.R."/>
            <person name="Buell C.R."/>
            <person name="Ying K."/>
            <person name="Li Y."/>
            <person name="Lu T."/>
            <person name="Huang Y."/>
            <person name="Zhao Q."/>
            <person name="Feng Q."/>
            <person name="Zhang L."/>
            <person name="Zhu J."/>
            <person name="Weng Q."/>
            <person name="Mu J."/>
            <person name="Lu Y."/>
            <person name="Fan D."/>
            <person name="Liu Y."/>
            <person name="Guan J."/>
            <person name="Zhang Y."/>
            <person name="Yu S."/>
            <person name="Liu X."/>
            <person name="Zhang Y."/>
            <person name="Hong G."/>
            <person name="Han B."/>
            <person name="Choisne N."/>
            <person name="Demange N."/>
            <person name="Orjeda G."/>
            <person name="Samain S."/>
            <person name="Cattolico L."/>
            <person name="Pelletier E."/>
            <person name="Couloux A."/>
            <person name="Segurens B."/>
            <person name="Wincker P."/>
            <person name="D'Hont A."/>
            <person name="Scarpelli C."/>
            <person name="Weissenbach J."/>
            <person name="Salanoubat M."/>
            <person name="Quetier F."/>
            <person name="Yu Y."/>
            <person name="Kim H.R."/>
            <person name="Rambo T."/>
            <person name="Currie J."/>
            <person name="Collura K."/>
            <person name="Luo M."/>
            <person name="Yang T."/>
            <person name="Ammiraju J.S.S."/>
            <person name="Engler F."/>
            <person name="Soderlund C."/>
            <person name="Wing R.A."/>
            <person name="Palmer L.E."/>
            <person name="de la Bastide M."/>
            <person name="Spiegel L."/>
            <person name="Nascimento L."/>
            <person name="Zutavern T."/>
            <person name="O'Shaughnessy A."/>
            <person name="Dike S."/>
            <person name="Dedhia N."/>
            <person name="Preston R."/>
            <person name="Balija V."/>
            <person name="McCombie W.R."/>
            <person name="Chow T."/>
            <person name="Chen H."/>
            <person name="Chung M."/>
            <person name="Chen C."/>
            <person name="Shaw J."/>
            <person name="Wu H."/>
            <person name="Hsiao K."/>
            <person name="Chao Y."/>
            <person name="Chu M."/>
            <person name="Cheng C."/>
            <person name="Hour A."/>
            <person name="Lee P."/>
            <person name="Lin S."/>
            <person name="Lin Y."/>
            <person name="Liou J."/>
            <person name="Liu S."/>
            <person name="Hsing Y."/>
            <person name="Raghuvanshi S."/>
            <person name="Mohanty A."/>
            <person name="Bharti A.K."/>
            <person name="Gaur A."/>
            <person name="Gupta V."/>
            <person name="Kumar D."/>
            <person name="Ravi V."/>
            <person name="Vij S."/>
            <person name="Kapur A."/>
            <person name="Khurana P."/>
            <person name="Khurana P."/>
            <person name="Khurana J.P."/>
            <person name="Tyagi A.K."/>
            <person name="Gaikwad K."/>
            <person name="Singh A."/>
            <person name="Dalal V."/>
            <person name="Srivastava S."/>
            <person name="Dixit A."/>
            <person name="Pal A.K."/>
            <person name="Ghazi I.A."/>
            <person name="Yadav M."/>
            <person name="Pandit A."/>
            <person name="Bhargava A."/>
            <person name="Sureshbabu K."/>
            <person name="Batra K."/>
            <person name="Sharma T.R."/>
            <person name="Mohapatra T."/>
            <person name="Singh N.K."/>
            <person name="Messing J."/>
            <person name="Nelson A.B."/>
            <person name="Fuks G."/>
            <person name="Kavchok S."/>
            <person name="Keizer G."/>
            <person name="Linton E."/>
            <person name="Llaca V."/>
            <person name="Song R."/>
            <person name="Tanyolac B."/>
            <person name="Young S."/>
            <person name="Ho-Il K."/>
            <person name="Hahn J.H."/>
            <person name="Sangsakoo G."/>
            <person name="Vanavichit A."/>
            <person name="de Mattos Luiz.A.T."/>
            <person name="Zimmer P.D."/>
            <person name="Malone G."/>
            <person name="Dellagostin O."/>
            <person name="de Oliveira A.C."/>
            <person name="Bevan M."/>
            <person name="Bancroft I."/>
            <person name="Minx P."/>
            <person name="Cordum H."/>
            <person name="Wilson R."/>
            <person name="Cheng Z."/>
            <person name="Jin W."/>
            <person name="Jiang J."/>
            <person name="Leong S.A."/>
            <person name="Iwama H."/>
            <person name="Gojobori T."/>
            <person name="Itoh T."/>
            <person name="Niimura Y."/>
            <person name="Fujii Y."/>
            <person name="Habara T."/>
            <person name="Sakai H."/>
            <person name="Sato Y."/>
            <person name="Wilson G."/>
            <person name="Kumar K."/>
            <person name="McCouch S."/>
            <person name="Juretic N."/>
            <person name="Hoen D."/>
            <person name="Wright S."/>
            <person name="Bruskiewich R."/>
            <person name="Bureau T."/>
            <person name="Miyao A."/>
            <person name="Hirochika H."/>
            <person name="Nishikawa T."/>
            <person name="Kadowaki K."/>
            <person name="Sugiura M."/>
            <person name="Burr B."/>
            <person name="Sasaki T."/>
        </authorList>
    </citation>
    <scope>NUCLEOTIDE SEQUENCE [LARGE SCALE GENOMIC DNA]</scope>
    <source>
        <strain evidence="3">cv. Nipponbare</strain>
    </source>
</reference>
<keyword evidence="3" id="KW-1185">Reference proteome</keyword>
<dbReference type="PaxDb" id="39947-A0A0P0V7Z0"/>
<evidence type="ECO:0000256" key="1">
    <source>
        <dbReference type="SAM" id="MobiDB-lite"/>
    </source>
</evidence>
<dbReference type="EMBL" id="AP014957">
    <property type="protein sequence ID" value="BAS74256.1"/>
    <property type="molecule type" value="Genomic_DNA"/>
</dbReference>
<name>A0A0P0V7Z0_ORYSJ</name>
<dbReference type="Gramene" id="Os01t0738900-01">
    <property type="protein sequence ID" value="Os01t0738900-01"/>
    <property type="gene ID" value="Os01g0738900"/>
</dbReference>
<feature type="region of interest" description="Disordered" evidence="1">
    <location>
        <begin position="123"/>
        <end position="163"/>
    </location>
</feature>
<reference evidence="2 3" key="3">
    <citation type="journal article" date="2013" name="Rice">
        <title>Improvement of the Oryza sativa Nipponbare reference genome using next generation sequence and optical map data.</title>
        <authorList>
            <person name="Kawahara Y."/>
            <person name="de la Bastide M."/>
            <person name="Hamilton J.P."/>
            <person name="Kanamori H."/>
            <person name="McCombie W.R."/>
            <person name="Ouyang S."/>
            <person name="Schwartz D.C."/>
            <person name="Tanaka T."/>
            <person name="Wu J."/>
            <person name="Zhou S."/>
            <person name="Childs K.L."/>
            <person name="Davidson R.M."/>
            <person name="Lin H."/>
            <person name="Quesada-Ocampo L."/>
            <person name="Vaillancourt B."/>
            <person name="Sakai H."/>
            <person name="Lee S.S."/>
            <person name="Kim J."/>
            <person name="Numa H."/>
            <person name="Itoh T."/>
            <person name="Buell C.R."/>
            <person name="Matsumoto T."/>
        </authorList>
    </citation>
    <scope>NUCLEOTIDE SEQUENCE [LARGE SCALE GENOMIC DNA]</scope>
    <source>
        <strain evidence="3">cv. Nipponbare</strain>
    </source>
</reference>
<feature type="compositionally biased region" description="Gly residues" evidence="1">
    <location>
        <begin position="11"/>
        <end position="20"/>
    </location>
</feature>
<evidence type="ECO:0000313" key="2">
    <source>
        <dbReference type="EMBL" id="BAS74256.1"/>
    </source>
</evidence>
<proteinExistence type="predicted"/>
<organism evidence="2 3">
    <name type="scientific">Oryza sativa subsp. japonica</name>
    <name type="common">Rice</name>
    <dbReference type="NCBI Taxonomy" id="39947"/>
    <lineage>
        <taxon>Eukaryota</taxon>
        <taxon>Viridiplantae</taxon>
        <taxon>Streptophyta</taxon>
        <taxon>Embryophyta</taxon>
        <taxon>Tracheophyta</taxon>
        <taxon>Spermatophyta</taxon>
        <taxon>Magnoliopsida</taxon>
        <taxon>Liliopsida</taxon>
        <taxon>Poales</taxon>
        <taxon>Poaceae</taxon>
        <taxon>BOP clade</taxon>
        <taxon>Oryzoideae</taxon>
        <taxon>Oryzeae</taxon>
        <taxon>Oryzinae</taxon>
        <taxon>Oryza</taxon>
        <taxon>Oryza sativa</taxon>
    </lineage>
</organism>
<feature type="region of interest" description="Disordered" evidence="1">
    <location>
        <begin position="1"/>
        <end position="83"/>
    </location>
</feature>
<dbReference type="Proteomes" id="UP000059680">
    <property type="component" value="Chromosome 1"/>
</dbReference>
<accession>A0A0P0V7Z0</accession>
<dbReference type="AlphaFoldDB" id="A0A0P0V7Z0"/>
<evidence type="ECO:0000313" key="3">
    <source>
        <dbReference type="Proteomes" id="UP000059680"/>
    </source>
</evidence>
<feature type="compositionally biased region" description="Gly residues" evidence="1">
    <location>
        <begin position="50"/>
        <end position="65"/>
    </location>
</feature>
<feature type="non-terminal residue" evidence="2">
    <location>
        <position position="1"/>
    </location>
</feature>
<sequence>KATAAVALSRAGGGSGGVQGGDRALQGGWGKRRLPGRAGEAVAVTAPSRSGGGSGGGGGGALQGGRGKRQRRRSPLGQVGKAAGATAAVADAVAVFFPLVGKLTYVPSTGDVVVDCSPSAVGDGATATRGRCQPPRGTMSRRSCGSCPAWRPPSSPRHCSPCR</sequence>
<protein>
    <submittedName>
        <fullName evidence="2">Os01g0738900 protein</fullName>
    </submittedName>
</protein>
<dbReference type="InParanoid" id="A0A0P0V7Z0"/>
<feature type="compositionally biased region" description="Low complexity" evidence="1">
    <location>
        <begin position="1"/>
        <end position="10"/>
    </location>
</feature>
<gene>
    <name evidence="2" type="ordered locus">Os01g0738900</name>
    <name evidence="2" type="ORF">OSNPB_010738900</name>
</gene>
<reference evidence="2 3" key="2">
    <citation type="journal article" date="2013" name="Plant Cell Physiol.">
        <title>Rice Annotation Project Database (RAP-DB): an integrative and interactive database for rice genomics.</title>
        <authorList>
            <person name="Sakai H."/>
            <person name="Lee S.S."/>
            <person name="Tanaka T."/>
            <person name="Numa H."/>
            <person name="Kim J."/>
            <person name="Kawahara Y."/>
            <person name="Wakimoto H."/>
            <person name="Yang C.C."/>
            <person name="Iwamoto M."/>
            <person name="Abe T."/>
            <person name="Yamada Y."/>
            <person name="Muto A."/>
            <person name="Inokuchi H."/>
            <person name="Ikemura T."/>
            <person name="Matsumoto T."/>
            <person name="Sasaki T."/>
            <person name="Itoh T."/>
        </authorList>
    </citation>
    <scope>NUCLEOTIDE SEQUENCE [LARGE SCALE GENOMIC DNA]</scope>
    <source>
        <strain evidence="3">cv. Nipponbare</strain>
    </source>
</reference>